<evidence type="ECO:0000313" key="2">
    <source>
        <dbReference type="Proteomes" id="UP000005806"/>
    </source>
</evidence>
<dbReference type="AlphaFoldDB" id="A0A822LDR2"/>
<proteinExistence type="predicted"/>
<dbReference type="Proteomes" id="UP000005806">
    <property type="component" value="Unassembled WGS sequence"/>
</dbReference>
<protein>
    <submittedName>
        <fullName evidence="1">Uncharacterized protein</fullName>
    </submittedName>
</protein>
<gene>
    <name evidence="1" type="ORF">MICCA_4170001</name>
</gene>
<organism evidence="1 2">
    <name type="scientific">Microcystis aeruginosa PCC 9432</name>
    <dbReference type="NCBI Taxonomy" id="1160280"/>
    <lineage>
        <taxon>Bacteria</taxon>
        <taxon>Bacillati</taxon>
        <taxon>Cyanobacteriota</taxon>
        <taxon>Cyanophyceae</taxon>
        <taxon>Oscillatoriophycideae</taxon>
        <taxon>Chroococcales</taxon>
        <taxon>Microcystaceae</taxon>
        <taxon>Microcystis</taxon>
    </lineage>
</organism>
<comment type="caution">
    <text evidence="1">The sequence shown here is derived from an EMBL/GenBank/DDBJ whole genome shotgun (WGS) entry which is preliminary data.</text>
</comment>
<name>A0A822LDR2_MICAE</name>
<dbReference type="EMBL" id="CAIH01000354">
    <property type="protein sequence ID" value="CCH94657.1"/>
    <property type="molecule type" value="Genomic_DNA"/>
</dbReference>
<evidence type="ECO:0000313" key="1">
    <source>
        <dbReference type="EMBL" id="CCH94657.1"/>
    </source>
</evidence>
<sequence>MLVEAIVQQLEQGQAPSREGTRNTLAKDDFNTEGLTGEITLIGSGSDREDQFSSLVRPDCSTTSCDWREINP</sequence>
<accession>A0A822LDR2</accession>
<reference evidence="1 2" key="1">
    <citation type="submission" date="2012-04" db="EMBL/GenBank/DDBJ databases">
        <authorList>
            <person name="Genoscope - CEA"/>
        </authorList>
    </citation>
    <scope>NUCLEOTIDE SEQUENCE [LARGE SCALE GENOMIC DNA]</scope>
    <source>
        <strain evidence="1 2">9432</strain>
    </source>
</reference>